<dbReference type="InterPro" id="IPR050549">
    <property type="entry name" value="MFS_Trehalose_Transporter"/>
</dbReference>
<evidence type="ECO:0000256" key="3">
    <source>
        <dbReference type="ARBA" id="ARBA00022989"/>
    </source>
</evidence>
<feature type="transmembrane region" description="Helical" evidence="5">
    <location>
        <begin position="111"/>
        <end position="133"/>
    </location>
</feature>
<gene>
    <name evidence="7" type="ORF">IPOD504_LOCUS10215</name>
</gene>
<dbReference type="InterPro" id="IPR036259">
    <property type="entry name" value="MFS_trans_sf"/>
</dbReference>
<feature type="transmembrane region" description="Helical" evidence="5">
    <location>
        <begin position="87"/>
        <end position="105"/>
    </location>
</feature>
<sequence>MGSEKVRPSALAVQGLATLSIAYLTTLTGFIYAWPSYTLDMFRSNGTVLSTPMTPTEISLLGSLTNVGGLVATPFCGYAVNKFGRKYAAILYGLPYVISWAIISVTRWPALVIAAVGIGGFGAAGQAVSSVYISEISQDSIRGALTSTTVSGFFAGLLFSYAIGGQLTYHEVAYVHLGLSVLYMVLLLFLEESPVYLVQIGKDKEAAKSIAFYRRASPTSKEVEIEITRIKQQMDPRINEILQGECDPTAAKELIKNKEAKVKQRSVSQWSFLMKSESSKRALVAVLIVMSVTILMGSIVLQVYAEPLFKEAVPSMQPNLCSILLALTYLIASLVCAFMVDKFGRKSLMTVTSVGSAVCTFLLGTQLHLHWGPHWMTAFFIYAYSFIYNLGAAIVPFVLTAEVFLPEVRGLGNSMSMSCMWIMNFVTLIIFNPLVELLGLGPVFYGFSCICLLGAAYSHFWLPETKGLPADAIQRLFLKGGKNEIGAKIEMK</sequence>
<keyword evidence="3 5" id="KW-1133">Transmembrane helix</keyword>
<evidence type="ECO:0000256" key="2">
    <source>
        <dbReference type="ARBA" id="ARBA00022692"/>
    </source>
</evidence>
<feature type="transmembrane region" description="Helical" evidence="5">
    <location>
        <begin position="58"/>
        <end position="80"/>
    </location>
</feature>
<proteinExistence type="predicted"/>
<keyword evidence="2 5" id="KW-0812">Transmembrane</keyword>
<feature type="transmembrane region" description="Helical" evidence="5">
    <location>
        <begin position="411"/>
        <end position="431"/>
    </location>
</feature>
<name>A0ABN8II07_9NEOP</name>
<evidence type="ECO:0000313" key="8">
    <source>
        <dbReference type="Proteomes" id="UP000837857"/>
    </source>
</evidence>
<dbReference type="Proteomes" id="UP000837857">
    <property type="component" value="Chromosome 24"/>
</dbReference>
<protein>
    <recommendedName>
        <fullName evidence="6">Major facilitator superfamily (MFS) profile domain-containing protein</fullName>
    </recommendedName>
</protein>
<feature type="transmembrane region" description="Helical" evidence="5">
    <location>
        <begin position="12"/>
        <end position="34"/>
    </location>
</feature>
<evidence type="ECO:0000259" key="6">
    <source>
        <dbReference type="PROSITE" id="PS50850"/>
    </source>
</evidence>
<evidence type="ECO:0000256" key="5">
    <source>
        <dbReference type="SAM" id="Phobius"/>
    </source>
</evidence>
<keyword evidence="8" id="KW-1185">Reference proteome</keyword>
<feature type="transmembrane region" description="Helical" evidence="5">
    <location>
        <begin position="347"/>
        <end position="367"/>
    </location>
</feature>
<dbReference type="Gene3D" id="1.20.1250.20">
    <property type="entry name" value="MFS general substrate transporter like domains"/>
    <property type="match status" value="1"/>
</dbReference>
<dbReference type="Pfam" id="PF00083">
    <property type="entry name" value="Sugar_tr"/>
    <property type="match status" value="1"/>
</dbReference>
<feature type="non-terminal residue" evidence="7">
    <location>
        <position position="492"/>
    </location>
</feature>
<organism evidence="7 8">
    <name type="scientific">Iphiclides podalirius</name>
    <name type="common">scarce swallowtail</name>
    <dbReference type="NCBI Taxonomy" id="110791"/>
    <lineage>
        <taxon>Eukaryota</taxon>
        <taxon>Metazoa</taxon>
        <taxon>Ecdysozoa</taxon>
        <taxon>Arthropoda</taxon>
        <taxon>Hexapoda</taxon>
        <taxon>Insecta</taxon>
        <taxon>Pterygota</taxon>
        <taxon>Neoptera</taxon>
        <taxon>Endopterygota</taxon>
        <taxon>Lepidoptera</taxon>
        <taxon>Glossata</taxon>
        <taxon>Ditrysia</taxon>
        <taxon>Papilionoidea</taxon>
        <taxon>Papilionidae</taxon>
        <taxon>Papilioninae</taxon>
        <taxon>Iphiclides</taxon>
    </lineage>
</organism>
<accession>A0ABN8II07</accession>
<comment type="subcellular location">
    <subcellularLocation>
        <location evidence="1">Membrane</location>
        <topology evidence="1">Multi-pass membrane protein</topology>
    </subcellularLocation>
</comment>
<evidence type="ECO:0000256" key="4">
    <source>
        <dbReference type="ARBA" id="ARBA00023136"/>
    </source>
</evidence>
<dbReference type="SUPFAM" id="SSF103473">
    <property type="entry name" value="MFS general substrate transporter"/>
    <property type="match status" value="1"/>
</dbReference>
<evidence type="ECO:0000256" key="1">
    <source>
        <dbReference type="ARBA" id="ARBA00004141"/>
    </source>
</evidence>
<keyword evidence="4 5" id="KW-0472">Membrane</keyword>
<reference evidence="7" key="1">
    <citation type="submission" date="2022-03" db="EMBL/GenBank/DDBJ databases">
        <authorList>
            <person name="Martin H S."/>
        </authorList>
    </citation>
    <scope>NUCLEOTIDE SEQUENCE</scope>
</reference>
<dbReference type="PANTHER" id="PTHR48021">
    <property type="match status" value="1"/>
</dbReference>
<dbReference type="PROSITE" id="PS50850">
    <property type="entry name" value="MFS"/>
    <property type="match status" value="1"/>
</dbReference>
<feature type="transmembrane region" description="Helical" evidence="5">
    <location>
        <begin position="379"/>
        <end position="399"/>
    </location>
</feature>
<feature type="transmembrane region" description="Helical" evidence="5">
    <location>
        <begin position="443"/>
        <end position="462"/>
    </location>
</feature>
<feature type="transmembrane region" description="Helical" evidence="5">
    <location>
        <begin position="282"/>
        <end position="305"/>
    </location>
</feature>
<feature type="transmembrane region" description="Helical" evidence="5">
    <location>
        <begin position="317"/>
        <end position="340"/>
    </location>
</feature>
<dbReference type="InterPro" id="IPR005828">
    <property type="entry name" value="MFS_sugar_transport-like"/>
</dbReference>
<dbReference type="EMBL" id="OW152836">
    <property type="protein sequence ID" value="CAH2057404.1"/>
    <property type="molecule type" value="Genomic_DNA"/>
</dbReference>
<feature type="transmembrane region" description="Helical" evidence="5">
    <location>
        <begin position="173"/>
        <end position="190"/>
    </location>
</feature>
<evidence type="ECO:0000313" key="7">
    <source>
        <dbReference type="EMBL" id="CAH2057404.1"/>
    </source>
</evidence>
<dbReference type="InterPro" id="IPR020846">
    <property type="entry name" value="MFS_dom"/>
</dbReference>
<feature type="transmembrane region" description="Helical" evidence="5">
    <location>
        <begin position="145"/>
        <end position="167"/>
    </location>
</feature>
<dbReference type="PANTHER" id="PTHR48021:SF33">
    <property type="entry name" value="AT22075P-RELATED"/>
    <property type="match status" value="1"/>
</dbReference>
<feature type="domain" description="Major facilitator superfamily (MFS) profile" evidence="6">
    <location>
        <begin position="10"/>
        <end position="466"/>
    </location>
</feature>